<sequence length="140" mass="15974">MLLIWCFSILVLYHCILKSHYLLKDFLAVRIIHNDINFLGDDIDSFQGDLIKGSLEKLKNSKVILAFCGDDIFKDDTTGLAQLLKSLLEHAINMVKLVINLSHWRRCNTCSARISKIIENLLGFPEDSKCAFVINPFCED</sequence>
<keyword evidence="1" id="KW-0732">Signal</keyword>
<evidence type="ECO:0000256" key="1">
    <source>
        <dbReference type="SAM" id="SignalP"/>
    </source>
</evidence>
<keyword evidence="3" id="KW-1185">Reference proteome</keyword>
<feature type="chain" id="PRO_5010132236" evidence="1">
    <location>
        <begin position="19"/>
        <end position="140"/>
    </location>
</feature>
<dbReference type="Gramene" id="PGSC0003DMT400042575">
    <property type="protein sequence ID" value="PGSC0003DMT400042575"/>
    <property type="gene ID" value="PGSC0003DMG400016513"/>
</dbReference>
<reference evidence="3" key="1">
    <citation type="journal article" date="2011" name="Nature">
        <title>Genome sequence and analysis of the tuber crop potato.</title>
        <authorList>
            <consortium name="The Potato Genome Sequencing Consortium"/>
        </authorList>
    </citation>
    <scope>NUCLEOTIDE SEQUENCE [LARGE SCALE GENOMIC DNA]</scope>
    <source>
        <strain evidence="3">cv. DM1-3 516 R44</strain>
    </source>
</reference>
<dbReference type="AlphaFoldDB" id="M1BD98"/>
<protein>
    <submittedName>
        <fullName evidence="2">Uncharacterized protein</fullName>
    </submittedName>
</protein>
<dbReference type="ExpressionAtlas" id="M1BD98">
    <property type="expression patterns" value="baseline"/>
</dbReference>
<dbReference type="EnsemblPlants" id="PGSC0003DMT400042576">
    <property type="protein sequence ID" value="PGSC0003DMT400042576"/>
    <property type="gene ID" value="PGSC0003DMG400016513"/>
</dbReference>
<evidence type="ECO:0000313" key="3">
    <source>
        <dbReference type="Proteomes" id="UP000011115"/>
    </source>
</evidence>
<proteinExistence type="predicted"/>
<reference evidence="2" key="2">
    <citation type="submission" date="2015-06" db="UniProtKB">
        <authorList>
            <consortium name="EnsemblPlants"/>
        </authorList>
    </citation>
    <scope>IDENTIFICATION</scope>
    <source>
        <strain evidence="2">DM1-3 516 R44</strain>
    </source>
</reference>
<name>M1BD98_SOLTU</name>
<dbReference type="Proteomes" id="UP000011115">
    <property type="component" value="Unassembled WGS sequence"/>
</dbReference>
<feature type="signal peptide" evidence="1">
    <location>
        <begin position="1"/>
        <end position="18"/>
    </location>
</feature>
<dbReference type="EnsemblPlants" id="PGSC0003DMT400042575">
    <property type="protein sequence ID" value="PGSC0003DMT400042575"/>
    <property type="gene ID" value="PGSC0003DMG400016513"/>
</dbReference>
<dbReference type="HOGENOM" id="CLU_1838706_0_0_1"/>
<dbReference type="Gramene" id="PGSC0003DMT400042576">
    <property type="protein sequence ID" value="PGSC0003DMT400042576"/>
    <property type="gene ID" value="PGSC0003DMG400016513"/>
</dbReference>
<organism evidence="2 3">
    <name type="scientific">Solanum tuberosum</name>
    <name type="common">Potato</name>
    <dbReference type="NCBI Taxonomy" id="4113"/>
    <lineage>
        <taxon>Eukaryota</taxon>
        <taxon>Viridiplantae</taxon>
        <taxon>Streptophyta</taxon>
        <taxon>Embryophyta</taxon>
        <taxon>Tracheophyta</taxon>
        <taxon>Spermatophyta</taxon>
        <taxon>Magnoliopsida</taxon>
        <taxon>eudicotyledons</taxon>
        <taxon>Gunneridae</taxon>
        <taxon>Pentapetalae</taxon>
        <taxon>asterids</taxon>
        <taxon>lamiids</taxon>
        <taxon>Solanales</taxon>
        <taxon>Solanaceae</taxon>
        <taxon>Solanoideae</taxon>
        <taxon>Solaneae</taxon>
        <taxon>Solanum</taxon>
    </lineage>
</organism>
<accession>M1BD98</accession>
<evidence type="ECO:0000313" key="2">
    <source>
        <dbReference type="EnsemblPlants" id="PGSC0003DMT400042576"/>
    </source>
</evidence>